<dbReference type="InterPro" id="IPR041677">
    <property type="entry name" value="DNA2/NAM7_AAA_11"/>
</dbReference>
<evidence type="ECO:0000259" key="6">
    <source>
        <dbReference type="SMART" id="SM00955"/>
    </source>
</evidence>
<comment type="similarity">
    <text evidence="1">Belongs to the DNA2/NAM7 helicase family.</text>
</comment>
<protein>
    <recommendedName>
        <fullName evidence="6">RNB domain-containing protein</fullName>
    </recommendedName>
</protein>
<dbReference type="Pfam" id="PF13087">
    <property type="entry name" value="AAA_12"/>
    <property type="match status" value="1"/>
</dbReference>
<dbReference type="GO" id="GO:0004540">
    <property type="term" value="F:RNA nuclease activity"/>
    <property type="evidence" value="ECO:0007669"/>
    <property type="project" value="InterPro"/>
</dbReference>
<dbReference type="CDD" id="cd18808">
    <property type="entry name" value="SF1_C_Upf1"/>
    <property type="match status" value="1"/>
</dbReference>
<evidence type="ECO:0000256" key="5">
    <source>
        <dbReference type="ARBA" id="ARBA00022840"/>
    </source>
</evidence>
<dbReference type="SMART" id="SM00955">
    <property type="entry name" value="RNB"/>
    <property type="match status" value="1"/>
</dbReference>
<dbReference type="Pfam" id="PF13086">
    <property type="entry name" value="AAA_11"/>
    <property type="match status" value="1"/>
</dbReference>
<dbReference type="SUPFAM" id="SSF50249">
    <property type="entry name" value="Nucleic acid-binding proteins"/>
    <property type="match status" value="1"/>
</dbReference>
<dbReference type="GO" id="GO:0043139">
    <property type="term" value="F:5'-3' DNA helicase activity"/>
    <property type="evidence" value="ECO:0007669"/>
    <property type="project" value="TreeGrafter"/>
</dbReference>
<dbReference type="SUPFAM" id="SSF52540">
    <property type="entry name" value="P-loop containing nucleoside triphosphate hydrolases"/>
    <property type="match status" value="1"/>
</dbReference>
<gene>
    <name evidence="7" type="ORF">MCOR_3831</name>
</gene>
<keyword evidence="4" id="KW-0347">Helicase</keyword>
<proteinExistence type="inferred from homology"/>
<dbReference type="Gene3D" id="3.40.50.300">
    <property type="entry name" value="P-loop containing nucleotide triphosphate hydrolases"/>
    <property type="match status" value="2"/>
</dbReference>
<accession>A0A6J8A4R3</accession>
<dbReference type="GO" id="GO:0016787">
    <property type="term" value="F:hydrolase activity"/>
    <property type="evidence" value="ECO:0007669"/>
    <property type="project" value="UniProtKB-KW"/>
</dbReference>
<dbReference type="GO" id="GO:0003723">
    <property type="term" value="F:RNA binding"/>
    <property type="evidence" value="ECO:0007669"/>
    <property type="project" value="InterPro"/>
</dbReference>
<dbReference type="InterPro" id="IPR047187">
    <property type="entry name" value="SF1_C_Upf1"/>
</dbReference>
<keyword evidence="8" id="KW-1185">Reference proteome</keyword>
<keyword evidence="5" id="KW-0067">ATP-binding</keyword>
<dbReference type="GO" id="GO:0005524">
    <property type="term" value="F:ATP binding"/>
    <property type="evidence" value="ECO:0007669"/>
    <property type="project" value="UniProtKB-KW"/>
</dbReference>
<dbReference type="InterPro" id="IPR041679">
    <property type="entry name" value="DNA2/NAM7-like_C"/>
</dbReference>
<dbReference type="PANTHER" id="PTHR43788:SF16">
    <property type="entry name" value="HELICASE WITH ZINC FINGER 2"/>
    <property type="match status" value="1"/>
</dbReference>
<keyword evidence="3" id="KW-0378">Hydrolase</keyword>
<keyword evidence="2" id="KW-0547">Nucleotide-binding</keyword>
<dbReference type="Proteomes" id="UP000507470">
    <property type="component" value="Unassembled WGS sequence"/>
</dbReference>
<evidence type="ECO:0000256" key="3">
    <source>
        <dbReference type="ARBA" id="ARBA00022801"/>
    </source>
</evidence>
<evidence type="ECO:0000256" key="2">
    <source>
        <dbReference type="ARBA" id="ARBA00022741"/>
    </source>
</evidence>
<evidence type="ECO:0000256" key="1">
    <source>
        <dbReference type="ARBA" id="ARBA00007913"/>
    </source>
</evidence>
<dbReference type="InterPro" id="IPR012340">
    <property type="entry name" value="NA-bd_OB-fold"/>
</dbReference>
<reference evidence="7 8" key="1">
    <citation type="submission" date="2020-06" db="EMBL/GenBank/DDBJ databases">
        <authorList>
            <person name="Li R."/>
            <person name="Bekaert M."/>
        </authorList>
    </citation>
    <scope>NUCLEOTIDE SEQUENCE [LARGE SCALE GENOMIC DNA]</scope>
    <source>
        <strain evidence="8">wild</strain>
    </source>
</reference>
<organism evidence="7 8">
    <name type="scientific">Mytilus coruscus</name>
    <name type="common">Sea mussel</name>
    <dbReference type="NCBI Taxonomy" id="42192"/>
    <lineage>
        <taxon>Eukaryota</taxon>
        <taxon>Metazoa</taxon>
        <taxon>Spiralia</taxon>
        <taxon>Lophotrochozoa</taxon>
        <taxon>Mollusca</taxon>
        <taxon>Bivalvia</taxon>
        <taxon>Autobranchia</taxon>
        <taxon>Pteriomorphia</taxon>
        <taxon>Mytilida</taxon>
        <taxon>Mytiloidea</taxon>
        <taxon>Mytilidae</taxon>
        <taxon>Mytilinae</taxon>
        <taxon>Mytilus</taxon>
    </lineage>
</organism>
<dbReference type="InterPro" id="IPR027417">
    <property type="entry name" value="P-loop_NTPase"/>
</dbReference>
<dbReference type="Pfam" id="PF25049">
    <property type="entry name" value="OB_HELZ2"/>
    <property type="match status" value="1"/>
</dbReference>
<dbReference type="InterPro" id="IPR056787">
    <property type="entry name" value="OB_HELZ2"/>
</dbReference>
<name>A0A6J8A4R3_MYTCO</name>
<feature type="domain" description="RNB" evidence="6">
    <location>
        <begin position="285"/>
        <end position="671"/>
    </location>
</feature>
<dbReference type="OrthoDB" id="6287246at2759"/>
<dbReference type="EMBL" id="CACVKT020000706">
    <property type="protein sequence ID" value="CAC5361875.1"/>
    <property type="molecule type" value="Genomic_DNA"/>
</dbReference>
<dbReference type="PANTHER" id="PTHR43788">
    <property type="entry name" value="DNA2/NAM7 HELICASE FAMILY MEMBER"/>
    <property type="match status" value="1"/>
</dbReference>
<sequence>MDSDSEDDWYDEVTNRRRNLRKNVYSQQGTNTESLHETPESWFHEGLQINRFEFIRSEKVFVLSPFLYRNVFSPFDESKYTNQPKIYKKCRIKILSMEEAVCIPEDNKHMKIIIPGREKCGQTYTEDTVYVKVSNEGEPEKDGKYYGEVISFIDRKRFKNVTHPVFVCLIDRRQSHLMIPICKTIPKINILHGRLAKKYPERARTRVEIHKHDSATNDLKFHTYHNITEGDKENWLFTVVLLKWKSTNIHPLGAVLGVNNFPSWFDYPSVDEIRELKLDLKPSAVQDKIKDKIFTIARMEENFINHGFSIERAKKNTVRVGIHVPDVSRFVHKDDEIDIHAQSCGFFFHGTKPAQNTLILPDAINNKCSLKPSCRKYAISVFFEIDQTDTCNIRIVDPEICRTIISSSAHYNYTEIEDILDNKGIIDDIFADDIQLLFQLSNKLKFQRLRTESFISPVTVDFTTADNIMKTRKAHFLVEEYLVLANNTVGSILTQKFPMNVPVFHPLQLAKDSRNKPIDWYFFHKYFAHLLCSKQGESIQEIGKLSINNAPTGPTYLYRRLADDSPTRENENENIENENRLFVPIQSHVLEQILRFVQMNENIDKAVELICSDYIHPKQGIALKDWQSFEPIPEYRMSVLHRENPSVHFTSPLSRYCDIVTHRLIHAYLDGKKTPYEFSELRTICLYLNAALKKRNDFNLQYKELVLANYLKTQPTLFQGFVSNVSQEKYDIFIPGLHETTMKSLSVKFSEIGVCSIPEISEDNDMLLFKDSCLKVTVKWRKRLYSYKATVFAKPMDDGVQTRTDKYTKINPHMNTAFVSFKFWKNILQHVFEEQNNGLFHEMLKNKIEQMMQTLERNNQHIDSFKNSVHDVNSEVSDQVIIDHFVPFQTSFRHGQIVTVQLSAKEVSGILTPVPHIISLTNGIKFCLPHVQDPIKTFLRYAEKSSLPKYKTIEDYKNIWLPIVEMESTFTAVDNEESVVINELPLTFKNAQGFFELDQEFCDKRDLEFGYIPEVDNDETGLLVNENKTYFSLPSGNFLCIMQAQDLGLETKQKIGNPVLHKDTYLWSGHAETTKICRYEKIERGGNGGQRRTTKVRVAFQLHENSSPPPASTLDDCRLEVIYKSPVDRRLETHLKKIRQASDLAKNIAVGKDINIPDRIHLEIAEQIIQEGLKVDIWENNAQQHWAIKTSLKKRFKLIQGPPGTGKTYIGVKLVYLFNQFNTLMQQRTGDTKNQIIFCGPSNRSVDLVARLVLEKLGPKAPRIVRMYGTVIEQISYPIPGRASVTRRKISDAKADSFLVDHGVVLHHIIRQDGKPYAARLREIDRTFSDDVSMLEKTDERNREPLKTTVEEIKEYKDIQSKATKEELPQYDVIFCTTSLVANPKVLKATKDKVYQLIIDECGMCSEPATIVPIIATTAKQVVLIGDHKQLRPIIKCKEAAQLGLETSLFERYSGNIQYKTMLQEQYRMHPKICEFPSKHFYDGELKTHPKVGISHHLLHMWPHTTNGYYPHVFCHVEGDEQTLTVKTDAGNEQSRFNDAEVKQVIKVFQHMVENKNVPPSSINVMSQYNAQCTALREESVNTGLTMPIVSTVVASQGGEWDYVIFSLVRSLPNYLIPEQPTKGWCLQNLGFITDKNQINVALTRARKGLVIIGNRNLLVCDPVWKDLIHDYEKKNCMFIGTTFPPAT</sequence>
<dbReference type="InterPro" id="IPR001900">
    <property type="entry name" value="RNase_II/R"/>
</dbReference>
<evidence type="ECO:0000313" key="7">
    <source>
        <dbReference type="EMBL" id="CAC5361875.1"/>
    </source>
</evidence>
<dbReference type="InterPro" id="IPR050534">
    <property type="entry name" value="Coronavir_polyprotein_1ab"/>
</dbReference>
<dbReference type="Pfam" id="PF00773">
    <property type="entry name" value="RNB"/>
    <property type="match status" value="1"/>
</dbReference>
<evidence type="ECO:0000313" key="8">
    <source>
        <dbReference type="Proteomes" id="UP000507470"/>
    </source>
</evidence>
<evidence type="ECO:0000256" key="4">
    <source>
        <dbReference type="ARBA" id="ARBA00022806"/>
    </source>
</evidence>
<dbReference type="FunFam" id="3.40.50.300:FF:001313">
    <property type="entry name" value="Helicase with zinc finger domain 2"/>
    <property type="match status" value="1"/>
</dbReference>